<accession>A0ABS6H918</accession>
<protein>
    <submittedName>
        <fullName evidence="1">TetR family transcriptional regulator</fullName>
    </submittedName>
</protein>
<dbReference type="Proteomes" id="UP000689967">
    <property type="component" value="Unassembled WGS sequence"/>
</dbReference>
<organism evidence="1 2">
    <name type="scientific">Falsiroseomonas oleicola</name>
    <dbReference type="NCBI Taxonomy" id="2801474"/>
    <lineage>
        <taxon>Bacteria</taxon>
        <taxon>Pseudomonadati</taxon>
        <taxon>Pseudomonadota</taxon>
        <taxon>Alphaproteobacteria</taxon>
        <taxon>Acetobacterales</taxon>
        <taxon>Roseomonadaceae</taxon>
        <taxon>Falsiroseomonas</taxon>
    </lineage>
</organism>
<keyword evidence="2" id="KW-1185">Reference proteome</keyword>
<evidence type="ECO:0000313" key="2">
    <source>
        <dbReference type="Proteomes" id="UP000689967"/>
    </source>
</evidence>
<dbReference type="RefSeq" id="WP_216876992.1">
    <property type="nucleotide sequence ID" value="NZ_JAERQM010000004.1"/>
</dbReference>
<sequence length="198" mass="21361">MDASDSRLLDALFAVIAEHGWRGVTPGRLSALSGIPTRELVRRFPSRLDLLRLHGEAVASHVAAETVPGQGGTPRDRVFDVLMRGVDALVPHRAGMLRLIADMRRDGVLAAALFPILQRSMSRMLEAAELDASGLQGRLRAAGLVGVWLMTIRAWEKDESVDLGTTMAALDRALDRAEQTARSLNIDPGDLALPPAEA</sequence>
<comment type="caution">
    <text evidence="1">The sequence shown here is derived from an EMBL/GenBank/DDBJ whole genome shotgun (WGS) entry which is preliminary data.</text>
</comment>
<gene>
    <name evidence="1" type="ORF">JJQ90_15770</name>
</gene>
<evidence type="ECO:0000313" key="1">
    <source>
        <dbReference type="EMBL" id="MBU8545179.1"/>
    </source>
</evidence>
<name>A0ABS6H918_9PROT</name>
<proteinExistence type="predicted"/>
<dbReference type="EMBL" id="JAERQM010000004">
    <property type="protein sequence ID" value="MBU8545179.1"/>
    <property type="molecule type" value="Genomic_DNA"/>
</dbReference>
<reference evidence="1 2" key="1">
    <citation type="submission" date="2021-01" db="EMBL/GenBank/DDBJ databases">
        <title>Roseomonas sp. nov, a bacterium isolated from an oil production mixture in Yumen Oilfield.</title>
        <authorList>
            <person name="Wu D."/>
        </authorList>
    </citation>
    <scope>NUCLEOTIDE SEQUENCE [LARGE SCALE GENOMIC DNA]</scope>
    <source>
        <strain evidence="1 2">ROY-5-3</strain>
    </source>
</reference>